<dbReference type="STRING" id="474950.SAMN05421771_2383"/>
<name>A0A1I6MDB6_9BACT</name>
<dbReference type="EMBL" id="FOZL01000001">
    <property type="protein sequence ID" value="SFS13740.1"/>
    <property type="molecule type" value="Genomic_DNA"/>
</dbReference>
<proteinExistence type="predicted"/>
<evidence type="ECO:0000313" key="2">
    <source>
        <dbReference type="EMBL" id="SFS13740.1"/>
    </source>
</evidence>
<feature type="transmembrane region" description="Helical" evidence="1">
    <location>
        <begin position="171"/>
        <end position="191"/>
    </location>
</feature>
<keyword evidence="1" id="KW-1133">Transmembrane helix</keyword>
<accession>A0A1I6MDB6</accession>
<keyword evidence="3" id="KW-1185">Reference proteome</keyword>
<protein>
    <recommendedName>
        <fullName evidence="4">Adenylate cyclase</fullName>
    </recommendedName>
</protein>
<dbReference type="Proteomes" id="UP000199024">
    <property type="component" value="Unassembled WGS sequence"/>
</dbReference>
<evidence type="ECO:0000256" key="1">
    <source>
        <dbReference type="SAM" id="Phobius"/>
    </source>
</evidence>
<keyword evidence="1" id="KW-0472">Membrane</keyword>
<sequence>MHGEEQSPGLSPVQRERVMRALDEVMQSGPMRTTLQCQTLLQYIVEHTLSGETSLLRERVIGKEVFGRRPDYEPGEDPVVRIRAADLRKRLALYYQSLSSTPDVRIDVPSGSYRANFIWKESEVETAVSALAGQELQLAAAPPATASTSEVAAVHPLESAPRLDRKVHLTIVPIAIAVLFLLAALSVALFLHGKNDRMLRAVWGPLLDSPKPILISIGSNAVYRVSDDKADEYSRENHLENSGMEFFPHFSSTQTYGSTGLQPAENSFVALGDVATVSEVVATLAHFSKTFQERFPNDISFAEVRSNPTVLIGGFNNSMTRELSRNLRFVLAARNRIEDRNQPGKVWELHASTDSHDTEDYAIVTRILRHDEVEPMIIVAGMGQYGTLAATDFICQPKSLDELSRSLGGDWQKQNFQMVLRIKVIDFKPVSTSIIATYVW</sequence>
<keyword evidence="1" id="KW-0812">Transmembrane</keyword>
<dbReference type="AlphaFoldDB" id="A0A1I6MDB6"/>
<evidence type="ECO:0000313" key="3">
    <source>
        <dbReference type="Proteomes" id="UP000199024"/>
    </source>
</evidence>
<organism evidence="2 3">
    <name type="scientific">Granulicella pectinivorans</name>
    <dbReference type="NCBI Taxonomy" id="474950"/>
    <lineage>
        <taxon>Bacteria</taxon>
        <taxon>Pseudomonadati</taxon>
        <taxon>Acidobacteriota</taxon>
        <taxon>Terriglobia</taxon>
        <taxon>Terriglobales</taxon>
        <taxon>Acidobacteriaceae</taxon>
        <taxon>Granulicella</taxon>
    </lineage>
</organism>
<gene>
    <name evidence="2" type="ORF">SAMN05421771_2383</name>
</gene>
<reference evidence="2 3" key="1">
    <citation type="submission" date="2016-10" db="EMBL/GenBank/DDBJ databases">
        <authorList>
            <person name="de Groot N.N."/>
        </authorList>
    </citation>
    <scope>NUCLEOTIDE SEQUENCE [LARGE SCALE GENOMIC DNA]</scope>
    <source>
        <strain evidence="2 3">DSM 21001</strain>
    </source>
</reference>
<evidence type="ECO:0008006" key="4">
    <source>
        <dbReference type="Google" id="ProtNLM"/>
    </source>
</evidence>